<dbReference type="RefSeq" id="XP_043042140.1">
    <property type="nucleotide sequence ID" value="XM_043182003.1"/>
</dbReference>
<dbReference type="Proteomes" id="UP000812287">
    <property type="component" value="Unassembled WGS sequence"/>
</dbReference>
<reference evidence="2" key="1">
    <citation type="submission" date="2020-11" db="EMBL/GenBank/DDBJ databases">
        <title>Adaptations for nitrogen fixation in a non-lichenized fungal sporocarp promotes dispersal by wood-feeding termites.</title>
        <authorList>
            <consortium name="DOE Joint Genome Institute"/>
            <person name="Koch R.A."/>
            <person name="Yoon G."/>
            <person name="Arayal U."/>
            <person name="Lail K."/>
            <person name="Amirebrahimi M."/>
            <person name="Labutti K."/>
            <person name="Lipzen A."/>
            <person name="Riley R."/>
            <person name="Barry K."/>
            <person name="Henrissat B."/>
            <person name="Grigoriev I.V."/>
            <person name="Herr J.R."/>
            <person name="Aime M.C."/>
        </authorList>
    </citation>
    <scope>NUCLEOTIDE SEQUENCE</scope>
    <source>
        <strain evidence="2">MCA 3950</strain>
    </source>
</reference>
<comment type="caution">
    <text evidence="2">The sequence shown here is derived from an EMBL/GenBank/DDBJ whole genome shotgun (WGS) entry which is preliminary data.</text>
</comment>
<evidence type="ECO:0000313" key="3">
    <source>
        <dbReference type="Proteomes" id="UP000812287"/>
    </source>
</evidence>
<protein>
    <submittedName>
        <fullName evidence="2">Uncharacterized protein</fullName>
    </submittedName>
</protein>
<sequence length="130" mass="15061">MLAPWIPRRRQGNTLFLVLEKLAFEPSEFLGFKTGTSLNILTFLMICYHFGPTSNSFSDYYPKRAWRGIVFGSCPHMFGFLEAFFTYLVKRWVCGRPGNCPSDDCRRALKSPLLDSGRDHRLERFPIMTP</sequence>
<name>A0A9P8AUV2_9AGAR</name>
<dbReference type="EMBL" id="MU250529">
    <property type="protein sequence ID" value="KAG7448640.1"/>
    <property type="molecule type" value="Genomic_DNA"/>
</dbReference>
<keyword evidence="1" id="KW-1133">Transmembrane helix</keyword>
<dbReference type="GeneID" id="66104299"/>
<keyword evidence="1" id="KW-0812">Transmembrane</keyword>
<feature type="transmembrane region" description="Helical" evidence="1">
    <location>
        <begin position="30"/>
        <end position="51"/>
    </location>
</feature>
<keyword evidence="3" id="KW-1185">Reference proteome</keyword>
<proteinExistence type="predicted"/>
<evidence type="ECO:0000313" key="2">
    <source>
        <dbReference type="EMBL" id="KAG7448640.1"/>
    </source>
</evidence>
<feature type="transmembrane region" description="Helical" evidence="1">
    <location>
        <begin position="66"/>
        <end position="89"/>
    </location>
</feature>
<organism evidence="2 3">
    <name type="scientific">Guyanagaster necrorhizus</name>
    <dbReference type="NCBI Taxonomy" id="856835"/>
    <lineage>
        <taxon>Eukaryota</taxon>
        <taxon>Fungi</taxon>
        <taxon>Dikarya</taxon>
        <taxon>Basidiomycota</taxon>
        <taxon>Agaricomycotina</taxon>
        <taxon>Agaricomycetes</taxon>
        <taxon>Agaricomycetidae</taxon>
        <taxon>Agaricales</taxon>
        <taxon>Marasmiineae</taxon>
        <taxon>Physalacriaceae</taxon>
        <taxon>Guyanagaster</taxon>
    </lineage>
</organism>
<gene>
    <name evidence="2" type="ORF">BT62DRAFT_719020</name>
</gene>
<accession>A0A9P8AUV2</accession>
<keyword evidence="1" id="KW-0472">Membrane</keyword>
<dbReference type="AlphaFoldDB" id="A0A9P8AUV2"/>
<evidence type="ECO:0000256" key="1">
    <source>
        <dbReference type="SAM" id="Phobius"/>
    </source>
</evidence>